<evidence type="ECO:0008006" key="4">
    <source>
        <dbReference type="Google" id="ProtNLM"/>
    </source>
</evidence>
<evidence type="ECO:0000313" key="3">
    <source>
        <dbReference type="Proteomes" id="UP000267077"/>
    </source>
</evidence>
<protein>
    <recommendedName>
        <fullName evidence="4">Transporter</fullName>
    </recommendedName>
</protein>
<gene>
    <name evidence="2" type="ORF">EKH79_03310</name>
</gene>
<organism evidence="2 3">
    <name type="scientific">Dyella dinghuensis</name>
    <dbReference type="NCBI Taxonomy" id="1920169"/>
    <lineage>
        <taxon>Bacteria</taxon>
        <taxon>Pseudomonadati</taxon>
        <taxon>Pseudomonadota</taxon>
        <taxon>Gammaproteobacteria</taxon>
        <taxon>Lysobacterales</taxon>
        <taxon>Rhodanobacteraceae</taxon>
        <taxon>Dyella</taxon>
    </lineage>
</organism>
<accession>A0A3S0PHF0</accession>
<keyword evidence="1" id="KW-0732">Signal</keyword>
<keyword evidence="3" id="KW-1185">Reference proteome</keyword>
<dbReference type="Proteomes" id="UP000267077">
    <property type="component" value="Unassembled WGS sequence"/>
</dbReference>
<proteinExistence type="predicted"/>
<reference evidence="2 3" key="1">
    <citation type="submission" date="2018-12" db="EMBL/GenBank/DDBJ databases">
        <title>Dyella dinghuensis sp. nov. DHOA06 and Dyella choica sp. nov. 4M-K27, isolated from forest soil.</title>
        <authorList>
            <person name="Qiu L.-H."/>
            <person name="Gao Z.-H."/>
        </authorList>
    </citation>
    <scope>NUCLEOTIDE SEQUENCE [LARGE SCALE GENOMIC DNA]</scope>
    <source>
        <strain evidence="2 3">DHOA06</strain>
    </source>
</reference>
<name>A0A3S0PHF0_9GAMM</name>
<sequence>MRASSRKINISMFAITLAASFAWSRCATANENASPYLPGATTGVPIGALPPPGFYYSDTFYTTNGNSLKDGQGKGVPLKLRNYTNTSLFVWVPGWHLLGAEYAANVIFFYNQHNVDTTSLGGYRSRSTGFFNPIITPMILSWNLGNGFFTSTSLSVYIPGGDYHYLGGKALQTSYANDYWTFEPMWAVSYLHNGWDFTINNIVDINKRNPATDYLSGNAYYMDLTATKTVGNWTFGAIGNYSRQFTDDRQYGAVVGDGNRFEHVLVGPLVAYDFGKAKVTLRYLQNVRTRNDVNVSFALATVSFRI</sequence>
<evidence type="ECO:0000313" key="2">
    <source>
        <dbReference type="EMBL" id="RUL65752.1"/>
    </source>
</evidence>
<evidence type="ECO:0000256" key="1">
    <source>
        <dbReference type="SAM" id="SignalP"/>
    </source>
</evidence>
<dbReference type="OrthoDB" id="8639774at2"/>
<dbReference type="EMBL" id="RYZR01000003">
    <property type="protein sequence ID" value="RUL65752.1"/>
    <property type="molecule type" value="Genomic_DNA"/>
</dbReference>
<dbReference type="InterPro" id="IPR025737">
    <property type="entry name" value="FApF"/>
</dbReference>
<feature type="signal peptide" evidence="1">
    <location>
        <begin position="1"/>
        <end position="29"/>
    </location>
</feature>
<dbReference type="RefSeq" id="WP_126672383.1">
    <property type="nucleotide sequence ID" value="NZ_RYZR01000003.1"/>
</dbReference>
<feature type="chain" id="PRO_5018718863" description="Transporter" evidence="1">
    <location>
        <begin position="30"/>
        <end position="306"/>
    </location>
</feature>
<dbReference type="Pfam" id="PF13557">
    <property type="entry name" value="Phenol_MetA_deg"/>
    <property type="match status" value="1"/>
</dbReference>
<comment type="caution">
    <text evidence="2">The sequence shown here is derived from an EMBL/GenBank/DDBJ whole genome shotgun (WGS) entry which is preliminary data.</text>
</comment>
<dbReference type="AlphaFoldDB" id="A0A3S0PHF0"/>